<feature type="compositionally biased region" description="Acidic residues" evidence="18">
    <location>
        <begin position="521"/>
        <end position="533"/>
    </location>
</feature>
<protein>
    <recommendedName>
        <fullName evidence="17">Protein tweety homolog</fullName>
    </recommendedName>
</protein>
<dbReference type="GO" id="GO:0005886">
    <property type="term" value="C:plasma membrane"/>
    <property type="evidence" value="ECO:0007669"/>
    <property type="project" value="UniProtKB-SubCell"/>
</dbReference>
<keyword evidence="4" id="KW-1003">Cell membrane</keyword>
<keyword evidence="5 17" id="KW-0812">Transmembrane</keyword>
<dbReference type="GO" id="GO:0034707">
    <property type="term" value="C:chloride channel complex"/>
    <property type="evidence" value="ECO:0007669"/>
    <property type="project" value="UniProtKB-UniRule"/>
</dbReference>
<evidence type="ECO:0000313" key="19">
    <source>
        <dbReference type="EMBL" id="MBN3315739.1"/>
    </source>
</evidence>
<keyword evidence="10 17" id="KW-0869">Chloride channel</keyword>
<comment type="catalytic activity">
    <reaction evidence="15">
        <text>L-glutamate(out) = L-glutamate(in)</text>
        <dbReference type="Rhea" id="RHEA:66336"/>
        <dbReference type="ChEBI" id="CHEBI:29985"/>
    </reaction>
    <physiologicalReaction direction="right-to-left" evidence="15">
        <dbReference type="Rhea" id="RHEA:66338"/>
    </physiologicalReaction>
</comment>
<evidence type="ECO:0000256" key="9">
    <source>
        <dbReference type="ARBA" id="ARBA00023157"/>
    </source>
</evidence>
<proteinExistence type="inferred from homology"/>
<comment type="function">
    <text evidence="17">Probable chloride channel.</text>
</comment>
<evidence type="ECO:0000313" key="20">
    <source>
        <dbReference type="Proteomes" id="UP000736164"/>
    </source>
</evidence>
<evidence type="ECO:0000256" key="4">
    <source>
        <dbReference type="ARBA" id="ARBA00022475"/>
    </source>
</evidence>
<feature type="transmembrane region" description="Helical" evidence="17">
    <location>
        <begin position="339"/>
        <end position="358"/>
    </location>
</feature>
<evidence type="ECO:0000256" key="16">
    <source>
        <dbReference type="ARBA" id="ARBA00047042"/>
    </source>
</evidence>
<dbReference type="PANTHER" id="PTHR12424:SF5">
    <property type="entry name" value="PROTEIN TWEETY HOMOLOG 1"/>
    <property type="match status" value="1"/>
</dbReference>
<keyword evidence="3 17" id="KW-0813">Transport</keyword>
<keyword evidence="12 17" id="KW-0868">Chloride</keyword>
<feature type="compositionally biased region" description="Low complexity" evidence="18">
    <location>
        <begin position="263"/>
        <end position="289"/>
    </location>
</feature>
<feature type="region of interest" description="Disordered" evidence="18">
    <location>
        <begin position="252"/>
        <end position="291"/>
    </location>
</feature>
<comment type="similarity">
    <text evidence="2 17">Belongs to the tweety family.</text>
</comment>
<feature type="region of interest" description="Disordered" evidence="18">
    <location>
        <begin position="521"/>
        <end position="554"/>
    </location>
</feature>
<keyword evidence="6 17" id="KW-1133">Transmembrane helix</keyword>
<dbReference type="GO" id="GO:0030868">
    <property type="term" value="C:smooth endoplasmic reticulum membrane"/>
    <property type="evidence" value="ECO:0007669"/>
    <property type="project" value="TreeGrafter"/>
</dbReference>
<keyword evidence="9" id="KW-1015">Disulfide bond</keyword>
<evidence type="ECO:0000256" key="14">
    <source>
        <dbReference type="ARBA" id="ARBA00024167"/>
    </source>
</evidence>
<feature type="non-terminal residue" evidence="19">
    <location>
        <position position="575"/>
    </location>
</feature>
<feature type="transmembrane region" description="Helical" evidence="17">
    <location>
        <begin position="146"/>
        <end position="169"/>
    </location>
</feature>
<evidence type="ECO:0000256" key="3">
    <source>
        <dbReference type="ARBA" id="ARBA00022448"/>
    </source>
</evidence>
<dbReference type="GO" id="GO:0005229">
    <property type="term" value="F:intracellularly calcium-gated chloride channel activity"/>
    <property type="evidence" value="ECO:0007669"/>
    <property type="project" value="TreeGrafter"/>
</dbReference>
<evidence type="ECO:0000256" key="18">
    <source>
        <dbReference type="SAM" id="MobiDB-lite"/>
    </source>
</evidence>
<accession>A0A8J7T9Y7</accession>
<comment type="catalytic activity">
    <reaction evidence="14">
        <text>chloride(in) = chloride(out)</text>
        <dbReference type="Rhea" id="RHEA:29823"/>
        <dbReference type="ChEBI" id="CHEBI:17996"/>
    </reaction>
</comment>
<evidence type="ECO:0000256" key="15">
    <source>
        <dbReference type="ARBA" id="ARBA00044642"/>
    </source>
</evidence>
<evidence type="ECO:0000256" key="10">
    <source>
        <dbReference type="ARBA" id="ARBA00023173"/>
    </source>
</evidence>
<dbReference type="AlphaFoldDB" id="A0A8J7T9Y7"/>
<keyword evidence="7 17" id="KW-0406">Ion transport</keyword>
<comment type="subcellular location">
    <subcellularLocation>
        <location evidence="1 17">Cell membrane</location>
        <topology evidence="1 17">Multi-pass membrane protein</topology>
    </subcellularLocation>
</comment>
<evidence type="ECO:0000256" key="7">
    <source>
        <dbReference type="ARBA" id="ARBA00023065"/>
    </source>
</evidence>
<comment type="subunit">
    <text evidence="16">Homotetramer; disulfide-linked. Homodimer.</text>
</comment>
<organism evidence="19 20">
    <name type="scientific">Atractosteus spatula</name>
    <name type="common">Alligator gar</name>
    <name type="synonym">Lepisosteus spatula</name>
    <dbReference type="NCBI Taxonomy" id="7917"/>
    <lineage>
        <taxon>Eukaryota</taxon>
        <taxon>Metazoa</taxon>
        <taxon>Chordata</taxon>
        <taxon>Craniata</taxon>
        <taxon>Vertebrata</taxon>
        <taxon>Euteleostomi</taxon>
        <taxon>Actinopterygii</taxon>
        <taxon>Neopterygii</taxon>
        <taxon>Holostei</taxon>
        <taxon>Semionotiformes</taxon>
        <taxon>Lepisosteidae</taxon>
        <taxon>Atractosteus</taxon>
    </lineage>
</organism>
<name>A0A8J7T9Y7_ATRSP</name>
<evidence type="ECO:0000256" key="17">
    <source>
        <dbReference type="RuleBase" id="RU361114"/>
    </source>
</evidence>
<evidence type="ECO:0000256" key="11">
    <source>
        <dbReference type="ARBA" id="ARBA00023180"/>
    </source>
</evidence>
<feature type="transmembrane region" description="Helical" evidence="17">
    <location>
        <begin position="311"/>
        <end position="332"/>
    </location>
</feature>
<keyword evidence="11" id="KW-0325">Glycoprotein</keyword>
<feature type="non-terminal residue" evidence="19">
    <location>
        <position position="1"/>
    </location>
</feature>
<gene>
    <name evidence="19" type="primary">Ttyh1</name>
    <name evidence="19" type="ORF">GTO95_0012381</name>
</gene>
<dbReference type="PANTHER" id="PTHR12424">
    <property type="entry name" value="TWEETY-RELATED"/>
    <property type="match status" value="1"/>
</dbReference>
<dbReference type="GO" id="GO:0072320">
    <property type="term" value="F:volume-sensitive chloride channel activity"/>
    <property type="evidence" value="ECO:0007669"/>
    <property type="project" value="TreeGrafter"/>
</dbReference>
<dbReference type="Pfam" id="PF04906">
    <property type="entry name" value="Tweety"/>
    <property type="match status" value="1"/>
</dbReference>
<evidence type="ECO:0000256" key="6">
    <source>
        <dbReference type="ARBA" id="ARBA00022989"/>
    </source>
</evidence>
<dbReference type="InterPro" id="IPR006990">
    <property type="entry name" value="Tweety"/>
</dbReference>
<reference evidence="19" key="1">
    <citation type="journal article" date="2021" name="Cell">
        <title>Tracing the genetic footprints of vertebrate landing in non-teleost ray-finned fishes.</title>
        <authorList>
            <person name="Bi X."/>
            <person name="Wang K."/>
            <person name="Yang L."/>
            <person name="Pan H."/>
            <person name="Jiang H."/>
            <person name="Wei Q."/>
            <person name="Fang M."/>
            <person name="Yu H."/>
            <person name="Zhu C."/>
            <person name="Cai Y."/>
            <person name="He Y."/>
            <person name="Gan X."/>
            <person name="Zeng H."/>
            <person name="Yu D."/>
            <person name="Zhu Y."/>
            <person name="Jiang H."/>
            <person name="Qiu Q."/>
            <person name="Yang H."/>
            <person name="Zhang Y.E."/>
            <person name="Wang W."/>
            <person name="Zhu M."/>
            <person name="He S."/>
            <person name="Zhang G."/>
        </authorList>
    </citation>
    <scope>NUCLEOTIDE SEQUENCE</scope>
    <source>
        <strain evidence="19">Allg_001</strain>
    </source>
</reference>
<evidence type="ECO:0000256" key="1">
    <source>
        <dbReference type="ARBA" id="ARBA00004651"/>
    </source>
</evidence>
<dbReference type="Proteomes" id="UP000736164">
    <property type="component" value="Unassembled WGS sequence"/>
</dbReference>
<comment type="caution">
    <text evidence="19">The sequence shown here is derived from an EMBL/GenBank/DDBJ whole genome shotgun (WGS) entry which is preliminary data.</text>
</comment>
<feature type="transmembrane region" description="Helical" evidence="17">
    <location>
        <begin position="88"/>
        <end position="111"/>
    </location>
</feature>
<dbReference type="EMBL" id="JAAWVO010023810">
    <property type="protein sequence ID" value="MBN3315739.1"/>
    <property type="molecule type" value="Genomic_DNA"/>
</dbReference>
<evidence type="ECO:0000256" key="12">
    <source>
        <dbReference type="ARBA" id="ARBA00023214"/>
    </source>
</evidence>
<evidence type="ECO:0000256" key="8">
    <source>
        <dbReference type="ARBA" id="ARBA00023136"/>
    </source>
</evidence>
<keyword evidence="20" id="KW-1185">Reference proteome</keyword>
<evidence type="ECO:0000256" key="13">
    <source>
        <dbReference type="ARBA" id="ARBA00023303"/>
    </source>
</evidence>
<evidence type="ECO:0000256" key="5">
    <source>
        <dbReference type="ARBA" id="ARBA00022692"/>
    </source>
</evidence>
<sequence length="575" mass="61976">MDRRLVQGEPCLVPVACWDGISPAHCLLADRELWDSSWSPRAVAMATAPGYSPSLWVTLCHSLPRLDLSLRPCGSQFRPDSWEYQQTLLAVSSLSAIALFLSLLFILAFLVRYCCCRRDGEEAESEGSQEAESEGSGLGSAKGRGLCCVTWVSVAAVTVCCMAIGIGFYGNSEANDGISQVTYSLATANHTLASIKFLVSETVSLLSSGVSGPLTSLEEVLSDRTDLVSTRSARRLSEAVIALLSSSLLPAGGAERAPDPRGTSNSTTASSTAAPSSSSIAPSPSSSSSPPLPFSPGWAADTLAIYEDYRWLSYVLLLLLDLVVCLFVLLALAKQSRWLLALMMALAWLALFLSWGSLGLETPTVLALSDFCVDPNTFIINSTQFTMGTSSEILEYYLTCGLRTDSPFQQVLTRCQRALSSIHTHLSVLEREAVPQFPRAEKSLGDIQQILNSTEGNFHQLVALLNCRGLNKDYVDSLKGLCYDGMEGLLYLCLYSLLSAVSFTTLLCSLPGAWRGFSSDSDDYEDSDSESEDPFPSHQARRQTPAGSQRGVLPGFYSYQGASWAPPFSSAPPLP</sequence>
<keyword evidence="13 17" id="KW-0407">Ion channel</keyword>
<evidence type="ECO:0000256" key="2">
    <source>
        <dbReference type="ARBA" id="ARBA00009849"/>
    </source>
</evidence>
<feature type="transmembrane region" description="Helical" evidence="17">
    <location>
        <begin position="489"/>
        <end position="510"/>
    </location>
</feature>
<keyword evidence="8 17" id="KW-0472">Membrane</keyword>